<feature type="transmembrane region" description="Helical" evidence="3">
    <location>
        <begin position="106"/>
        <end position="126"/>
    </location>
</feature>
<dbReference type="RefSeq" id="WP_377244756.1">
    <property type="nucleotide sequence ID" value="NZ_JBHLXP010000003.1"/>
</dbReference>
<evidence type="ECO:0000256" key="3">
    <source>
        <dbReference type="SAM" id="Phobius"/>
    </source>
</evidence>
<gene>
    <name evidence="5" type="ORF">ACFFJP_13225</name>
</gene>
<proteinExistence type="predicted"/>
<organism evidence="5 6">
    <name type="scientific">Rheinheimera tilapiae</name>
    <dbReference type="NCBI Taxonomy" id="875043"/>
    <lineage>
        <taxon>Bacteria</taxon>
        <taxon>Pseudomonadati</taxon>
        <taxon>Pseudomonadota</taxon>
        <taxon>Gammaproteobacteria</taxon>
        <taxon>Chromatiales</taxon>
        <taxon>Chromatiaceae</taxon>
        <taxon>Rheinheimera</taxon>
    </lineage>
</organism>
<evidence type="ECO:0000313" key="5">
    <source>
        <dbReference type="EMBL" id="MFC0049252.1"/>
    </source>
</evidence>
<dbReference type="InterPro" id="IPR000160">
    <property type="entry name" value="GGDEF_dom"/>
</dbReference>
<comment type="caution">
    <text evidence="5">The sequence shown here is derived from an EMBL/GenBank/DDBJ whole genome shotgun (WGS) entry which is preliminary data.</text>
</comment>
<evidence type="ECO:0000313" key="6">
    <source>
        <dbReference type="Proteomes" id="UP001589813"/>
    </source>
</evidence>
<dbReference type="Proteomes" id="UP001589813">
    <property type="component" value="Unassembled WGS sequence"/>
</dbReference>
<dbReference type="CDD" id="cd01949">
    <property type="entry name" value="GGDEF"/>
    <property type="match status" value="1"/>
</dbReference>
<feature type="transmembrane region" description="Helical" evidence="3">
    <location>
        <begin position="58"/>
        <end position="86"/>
    </location>
</feature>
<sequence>MKSESLHRATLFDRRLWQERLQQSWLLRNVALLCLWLLVFEIGWLVEYTHHASVWYPVAGLTFASLLLLGFSILPALLTGCVLVTFYTAQHYQITLDELQLLKAGLLFGLAHILPYGIGAIVLRTLAKQGARDISRIIVQFLVIAAVSSFCATWLVIPTLVATDMMSQAEITATWLPFWIGDMAGVMVLAPFFVGLLSRVMPSALFRLTDLAGLKQQQFSSKYLMKLLLNALLLTFCMLLAKVTDSPNSAFAIFFLVIPHMWIACSESALLNVSSVALSSFLIAFWVHLFGLMDYVMVYQFAINVIAANTLFGLAIPTLLADNLQLRKVAFTDSLTQVASRDRLEQRAALEIIRSQQDHKPLSLMVFDIDYFKRINDEFGHHVGDQALQQLARLAQQSLRPADLLGRFGGDEFVVLLPQTEIAAALHIAERIIEQLQQVYIADVHQLTASFGVAELNNDEDYEQLFRRADRALYQAKLAGRNRACLAAD</sequence>
<keyword evidence="5" id="KW-0548">Nucleotidyltransferase</keyword>
<feature type="transmembrane region" description="Helical" evidence="3">
    <location>
        <begin position="25"/>
        <end position="46"/>
    </location>
</feature>
<dbReference type="EMBL" id="JBHLXP010000003">
    <property type="protein sequence ID" value="MFC0049252.1"/>
    <property type="molecule type" value="Genomic_DNA"/>
</dbReference>
<name>A0ABV6BGQ0_9GAMM</name>
<dbReference type="InterPro" id="IPR050469">
    <property type="entry name" value="Diguanylate_Cyclase"/>
</dbReference>
<keyword evidence="3" id="KW-0472">Membrane</keyword>
<keyword evidence="3" id="KW-0812">Transmembrane</keyword>
<dbReference type="GO" id="GO:0052621">
    <property type="term" value="F:diguanylate cyclase activity"/>
    <property type="evidence" value="ECO:0007669"/>
    <property type="project" value="UniProtKB-EC"/>
</dbReference>
<feature type="transmembrane region" description="Helical" evidence="3">
    <location>
        <begin position="297"/>
        <end position="320"/>
    </location>
</feature>
<protein>
    <recommendedName>
        <fullName evidence="1">diguanylate cyclase</fullName>
        <ecNumber evidence="1">2.7.7.65</ecNumber>
    </recommendedName>
</protein>
<keyword evidence="5" id="KW-0808">Transferase</keyword>
<feature type="domain" description="GGDEF" evidence="4">
    <location>
        <begin position="360"/>
        <end position="489"/>
    </location>
</feature>
<dbReference type="NCBIfam" id="TIGR00254">
    <property type="entry name" value="GGDEF"/>
    <property type="match status" value="1"/>
</dbReference>
<keyword evidence="6" id="KW-1185">Reference proteome</keyword>
<dbReference type="SUPFAM" id="SSF55073">
    <property type="entry name" value="Nucleotide cyclase"/>
    <property type="match status" value="1"/>
</dbReference>
<dbReference type="Gene3D" id="3.30.70.270">
    <property type="match status" value="1"/>
</dbReference>
<keyword evidence="3" id="KW-1133">Transmembrane helix</keyword>
<dbReference type="InterPro" id="IPR043128">
    <property type="entry name" value="Rev_trsase/Diguanyl_cyclase"/>
</dbReference>
<feature type="transmembrane region" description="Helical" evidence="3">
    <location>
        <begin position="177"/>
        <end position="197"/>
    </location>
</feature>
<evidence type="ECO:0000256" key="2">
    <source>
        <dbReference type="ARBA" id="ARBA00034247"/>
    </source>
</evidence>
<dbReference type="PANTHER" id="PTHR45138:SF9">
    <property type="entry name" value="DIGUANYLATE CYCLASE DGCM-RELATED"/>
    <property type="match status" value="1"/>
</dbReference>
<feature type="transmembrane region" description="Helical" evidence="3">
    <location>
        <begin position="223"/>
        <end position="241"/>
    </location>
</feature>
<reference evidence="5 6" key="1">
    <citation type="submission" date="2024-09" db="EMBL/GenBank/DDBJ databases">
        <authorList>
            <person name="Sun Q."/>
            <person name="Mori K."/>
        </authorList>
    </citation>
    <scope>NUCLEOTIDE SEQUENCE [LARGE SCALE GENOMIC DNA]</scope>
    <source>
        <strain evidence="5 6">KCTC 23315</strain>
    </source>
</reference>
<dbReference type="EC" id="2.7.7.65" evidence="1"/>
<feature type="transmembrane region" description="Helical" evidence="3">
    <location>
        <begin position="247"/>
        <end position="263"/>
    </location>
</feature>
<evidence type="ECO:0000259" key="4">
    <source>
        <dbReference type="PROSITE" id="PS50887"/>
    </source>
</evidence>
<dbReference type="PROSITE" id="PS50887">
    <property type="entry name" value="GGDEF"/>
    <property type="match status" value="1"/>
</dbReference>
<comment type="catalytic activity">
    <reaction evidence="2">
        <text>2 GTP = 3',3'-c-di-GMP + 2 diphosphate</text>
        <dbReference type="Rhea" id="RHEA:24898"/>
        <dbReference type="ChEBI" id="CHEBI:33019"/>
        <dbReference type="ChEBI" id="CHEBI:37565"/>
        <dbReference type="ChEBI" id="CHEBI:58805"/>
        <dbReference type="EC" id="2.7.7.65"/>
    </reaction>
</comment>
<accession>A0ABV6BGQ0</accession>
<dbReference type="InterPro" id="IPR029787">
    <property type="entry name" value="Nucleotide_cyclase"/>
</dbReference>
<dbReference type="SMART" id="SM00267">
    <property type="entry name" value="GGDEF"/>
    <property type="match status" value="1"/>
</dbReference>
<dbReference type="PANTHER" id="PTHR45138">
    <property type="entry name" value="REGULATORY COMPONENTS OF SENSORY TRANSDUCTION SYSTEM"/>
    <property type="match status" value="1"/>
</dbReference>
<evidence type="ECO:0000256" key="1">
    <source>
        <dbReference type="ARBA" id="ARBA00012528"/>
    </source>
</evidence>
<feature type="transmembrane region" description="Helical" evidence="3">
    <location>
        <begin position="138"/>
        <end position="157"/>
    </location>
</feature>
<feature type="transmembrane region" description="Helical" evidence="3">
    <location>
        <begin position="270"/>
        <end position="291"/>
    </location>
</feature>
<dbReference type="Pfam" id="PF00990">
    <property type="entry name" value="GGDEF"/>
    <property type="match status" value="1"/>
</dbReference>